<evidence type="ECO:0000256" key="1">
    <source>
        <dbReference type="ARBA" id="ARBA00004651"/>
    </source>
</evidence>
<dbReference type="AlphaFoldDB" id="A0A1M4Z2B7"/>
<keyword evidence="2 7" id="KW-0812">Transmembrane</keyword>
<name>A0A1M4Z2B7_9FIRM</name>
<dbReference type="Pfam" id="PF00005">
    <property type="entry name" value="ABC_tran"/>
    <property type="match status" value="1"/>
</dbReference>
<dbReference type="PROSITE" id="PS50893">
    <property type="entry name" value="ABC_TRANSPORTER_2"/>
    <property type="match status" value="1"/>
</dbReference>
<comment type="subcellular location">
    <subcellularLocation>
        <location evidence="1">Cell membrane</location>
        <topology evidence="1">Multi-pass membrane protein</topology>
    </subcellularLocation>
</comment>
<dbReference type="InterPro" id="IPR003593">
    <property type="entry name" value="AAA+_ATPase"/>
</dbReference>
<gene>
    <name evidence="10" type="ORF">SAMN02745190_01893</name>
</gene>
<feature type="domain" description="ABC transporter" evidence="8">
    <location>
        <begin position="328"/>
        <end position="540"/>
    </location>
</feature>
<feature type="transmembrane region" description="Helical" evidence="7">
    <location>
        <begin position="274"/>
        <end position="296"/>
    </location>
</feature>
<evidence type="ECO:0000256" key="4">
    <source>
        <dbReference type="ARBA" id="ARBA00022840"/>
    </source>
</evidence>
<dbReference type="InterPro" id="IPR003439">
    <property type="entry name" value="ABC_transporter-like_ATP-bd"/>
</dbReference>
<feature type="domain" description="ABC transmembrane type-1" evidence="9">
    <location>
        <begin position="20"/>
        <end position="268"/>
    </location>
</feature>
<dbReference type="GO" id="GO:0045454">
    <property type="term" value="P:cell redox homeostasis"/>
    <property type="evidence" value="ECO:0007669"/>
    <property type="project" value="InterPro"/>
</dbReference>
<dbReference type="InterPro" id="IPR014223">
    <property type="entry name" value="ABC_CydC/D"/>
</dbReference>
<dbReference type="InterPro" id="IPR039421">
    <property type="entry name" value="Type_1_exporter"/>
</dbReference>
<dbReference type="GO" id="GO:0005524">
    <property type="term" value="F:ATP binding"/>
    <property type="evidence" value="ECO:0007669"/>
    <property type="project" value="UniProtKB-KW"/>
</dbReference>
<dbReference type="SUPFAM" id="SSF90123">
    <property type="entry name" value="ABC transporter transmembrane region"/>
    <property type="match status" value="1"/>
</dbReference>
<evidence type="ECO:0000256" key="5">
    <source>
        <dbReference type="ARBA" id="ARBA00022989"/>
    </source>
</evidence>
<evidence type="ECO:0000259" key="8">
    <source>
        <dbReference type="PROSITE" id="PS50893"/>
    </source>
</evidence>
<dbReference type="STRING" id="1123243.SAMN02745190_01893"/>
<keyword evidence="6 7" id="KW-0472">Membrane</keyword>
<accession>A0A1M4Z2B7</accession>
<reference evidence="10 11" key="1">
    <citation type="submission" date="2016-11" db="EMBL/GenBank/DDBJ databases">
        <authorList>
            <person name="Jaros S."/>
            <person name="Januszkiewicz K."/>
            <person name="Wedrychowicz H."/>
        </authorList>
    </citation>
    <scope>NUCLEOTIDE SEQUENCE [LARGE SCALE GENOMIC DNA]</scope>
    <source>
        <strain evidence="10 11">DSM 10502</strain>
    </source>
</reference>
<dbReference type="GO" id="GO:0005886">
    <property type="term" value="C:plasma membrane"/>
    <property type="evidence" value="ECO:0007669"/>
    <property type="project" value="UniProtKB-SubCell"/>
</dbReference>
<dbReference type="Gene3D" id="1.20.1560.10">
    <property type="entry name" value="ABC transporter type 1, transmembrane domain"/>
    <property type="match status" value="1"/>
</dbReference>
<protein>
    <submittedName>
        <fullName evidence="10">ATP-binding cassette, subfamily C</fullName>
    </submittedName>
</protein>
<dbReference type="SMART" id="SM00382">
    <property type="entry name" value="AAA"/>
    <property type="match status" value="1"/>
</dbReference>
<dbReference type="EMBL" id="FQUG01000007">
    <property type="protein sequence ID" value="SHF12105.1"/>
    <property type="molecule type" value="Genomic_DNA"/>
</dbReference>
<feature type="transmembrane region" description="Helical" evidence="7">
    <location>
        <begin position="130"/>
        <end position="153"/>
    </location>
</feature>
<dbReference type="SUPFAM" id="SSF52540">
    <property type="entry name" value="P-loop containing nucleoside triphosphate hydrolases"/>
    <property type="match status" value="1"/>
</dbReference>
<dbReference type="PANTHER" id="PTHR24221">
    <property type="entry name" value="ATP-BINDING CASSETTE SUB-FAMILY B"/>
    <property type="match status" value="1"/>
</dbReference>
<evidence type="ECO:0000259" key="9">
    <source>
        <dbReference type="PROSITE" id="PS50929"/>
    </source>
</evidence>
<feature type="transmembrane region" description="Helical" evidence="7">
    <location>
        <begin position="53"/>
        <end position="73"/>
    </location>
</feature>
<feature type="transmembrane region" description="Helical" evidence="7">
    <location>
        <begin position="159"/>
        <end position="176"/>
    </location>
</feature>
<proteinExistence type="predicted"/>
<keyword evidence="5 7" id="KW-1133">Transmembrane helix</keyword>
<dbReference type="RefSeq" id="WP_072935979.1">
    <property type="nucleotide sequence ID" value="NZ_FQUG01000007.1"/>
</dbReference>
<dbReference type="InterPro" id="IPR036640">
    <property type="entry name" value="ABC1_TM_sf"/>
</dbReference>
<dbReference type="GO" id="GO:0016887">
    <property type="term" value="F:ATP hydrolysis activity"/>
    <property type="evidence" value="ECO:0007669"/>
    <property type="project" value="InterPro"/>
</dbReference>
<feature type="transmembrane region" description="Helical" evidence="7">
    <location>
        <begin position="20"/>
        <end position="47"/>
    </location>
</feature>
<evidence type="ECO:0000256" key="7">
    <source>
        <dbReference type="SAM" id="Phobius"/>
    </source>
</evidence>
<dbReference type="PANTHER" id="PTHR24221:SF653">
    <property type="entry name" value="TRANSPORT ATP-BINDING PROTEIN CYDC"/>
    <property type="match status" value="1"/>
</dbReference>
<dbReference type="OrthoDB" id="9771903at2"/>
<dbReference type="NCBIfam" id="TIGR02868">
    <property type="entry name" value="CydC"/>
    <property type="match status" value="1"/>
</dbReference>
<organism evidence="10 11">
    <name type="scientific">Schwartzia succinivorans DSM 10502</name>
    <dbReference type="NCBI Taxonomy" id="1123243"/>
    <lineage>
        <taxon>Bacteria</taxon>
        <taxon>Bacillati</taxon>
        <taxon>Bacillota</taxon>
        <taxon>Negativicutes</taxon>
        <taxon>Selenomonadales</taxon>
        <taxon>Selenomonadaceae</taxon>
        <taxon>Schwartzia</taxon>
    </lineage>
</organism>
<keyword evidence="3" id="KW-0547">Nucleotide-binding</keyword>
<dbReference type="GO" id="GO:0034040">
    <property type="term" value="F:ATPase-coupled lipid transmembrane transporter activity"/>
    <property type="evidence" value="ECO:0007669"/>
    <property type="project" value="TreeGrafter"/>
</dbReference>
<dbReference type="InterPro" id="IPR011527">
    <property type="entry name" value="ABC1_TM_dom"/>
</dbReference>
<dbReference type="InterPro" id="IPR027417">
    <property type="entry name" value="P-loop_NTPase"/>
</dbReference>
<evidence type="ECO:0000256" key="2">
    <source>
        <dbReference type="ARBA" id="ARBA00022692"/>
    </source>
</evidence>
<sequence>MSNLLAIKKLISLAGLSKLLLMLFLGFISGLAGICLMGSAAWIISYAALHPPLYALTLGITCVRFFGISRAAARYLMRLFSHRLAFRCFEKLQLMIYTKMCRELPLKTSLAKQGQYMQQLSKDAELLRDFYLRWLLPVLSTGMLTLCLCLWLHEISPASSALVCFVYGIHIILPVIKINMVKRNEPVNIYRDTLTDVSEGRDELIMSGQQNSFMAKLDNGAVSYGEAANAQQSQQEITSACLDIIRQISFVVYLSLLIQAIGNGTLEPRWLGVWILLLLGLYIDFAELTAAAFPLLNAVESAMRILDKPQQADIVESSPLDSSSEHILSAENISFSYSKGYPVFSTISFNLSKGESMAVRGDSGSGKTTLAELLLKLYPTDHGEIALFGTPYSNLSADIIRSYFSASIQQCHIFSDSIRDNFTRLHPGITDEKIWQALDTACLGNDVRIMPMKLDEPMGENGSRLSGGQRNRLLTALAIASDAPCLILDEPTDGLDKITGARLIENVISHIQQNGKTLILITHDVEAASKLPRELLLSQP</sequence>
<keyword evidence="11" id="KW-1185">Reference proteome</keyword>
<dbReference type="Gene3D" id="3.40.50.300">
    <property type="entry name" value="P-loop containing nucleotide triphosphate hydrolases"/>
    <property type="match status" value="1"/>
</dbReference>
<evidence type="ECO:0000313" key="11">
    <source>
        <dbReference type="Proteomes" id="UP000184404"/>
    </source>
</evidence>
<dbReference type="GO" id="GO:0034775">
    <property type="term" value="P:glutathione transmembrane transport"/>
    <property type="evidence" value="ECO:0007669"/>
    <property type="project" value="InterPro"/>
</dbReference>
<evidence type="ECO:0000313" key="10">
    <source>
        <dbReference type="EMBL" id="SHF12105.1"/>
    </source>
</evidence>
<dbReference type="Proteomes" id="UP000184404">
    <property type="component" value="Unassembled WGS sequence"/>
</dbReference>
<evidence type="ECO:0000256" key="3">
    <source>
        <dbReference type="ARBA" id="ARBA00022741"/>
    </source>
</evidence>
<dbReference type="GO" id="GO:0140359">
    <property type="term" value="F:ABC-type transporter activity"/>
    <property type="evidence" value="ECO:0007669"/>
    <property type="project" value="InterPro"/>
</dbReference>
<evidence type="ECO:0000256" key="6">
    <source>
        <dbReference type="ARBA" id="ARBA00023136"/>
    </source>
</evidence>
<dbReference type="PROSITE" id="PS50929">
    <property type="entry name" value="ABC_TM1F"/>
    <property type="match status" value="1"/>
</dbReference>
<keyword evidence="4 10" id="KW-0067">ATP-binding</keyword>